<organism evidence="12 13">
    <name type="scientific">Porphyridium purpureum</name>
    <name type="common">Red alga</name>
    <name type="synonym">Porphyridium cruentum</name>
    <dbReference type="NCBI Taxonomy" id="35688"/>
    <lineage>
        <taxon>Eukaryota</taxon>
        <taxon>Rhodophyta</taxon>
        <taxon>Bangiophyceae</taxon>
        <taxon>Porphyridiales</taxon>
        <taxon>Porphyridiaceae</taxon>
        <taxon>Porphyridium</taxon>
    </lineage>
</organism>
<name>A0A5J4Z766_PORPP</name>
<dbReference type="PROSITE" id="PS50216">
    <property type="entry name" value="DHHC"/>
    <property type="match status" value="1"/>
</dbReference>
<comment type="catalytic activity">
    <reaction evidence="9 10">
        <text>L-cysteinyl-[protein] + hexadecanoyl-CoA = S-hexadecanoyl-L-cysteinyl-[protein] + CoA</text>
        <dbReference type="Rhea" id="RHEA:36683"/>
        <dbReference type="Rhea" id="RHEA-COMP:10131"/>
        <dbReference type="Rhea" id="RHEA-COMP:11032"/>
        <dbReference type="ChEBI" id="CHEBI:29950"/>
        <dbReference type="ChEBI" id="CHEBI:57287"/>
        <dbReference type="ChEBI" id="CHEBI:57379"/>
        <dbReference type="ChEBI" id="CHEBI:74151"/>
        <dbReference type="EC" id="2.3.1.225"/>
    </reaction>
</comment>
<dbReference type="AlphaFoldDB" id="A0A5J4Z766"/>
<gene>
    <name evidence="12" type="ORF">FVE85_6760</name>
</gene>
<keyword evidence="5 10" id="KW-0472">Membrane</keyword>
<dbReference type="GO" id="GO:0005794">
    <property type="term" value="C:Golgi apparatus"/>
    <property type="evidence" value="ECO:0007669"/>
    <property type="project" value="TreeGrafter"/>
</dbReference>
<comment type="similarity">
    <text evidence="10">Belongs to the DHHC palmitoyltransferase family.</text>
</comment>
<dbReference type="EC" id="2.3.1.225" evidence="10"/>
<evidence type="ECO:0000259" key="11">
    <source>
        <dbReference type="Pfam" id="PF01529"/>
    </source>
</evidence>
<feature type="transmembrane region" description="Helical" evidence="10">
    <location>
        <begin position="176"/>
        <end position="199"/>
    </location>
</feature>
<keyword evidence="3 10" id="KW-0812">Transmembrane</keyword>
<feature type="transmembrane region" description="Helical" evidence="10">
    <location>
        <begin position="229"/>
        <end position="254"/>
    </location>
</feature>
<dbReference type="PANTHER" id="PTHR22883:SF43">
    <property type="entry name" value="PALMITOYLTRANSFERASE APP"/>
    <property type="match status" value="1"/>
</dbReference>
<evidence type="ECO:0000313" key="13">
    <source>
        <dbReference type="Proteomes" id="UP000324585"/>
    </source>
</evidence>
<keyword evidence="7" id="KW-0449">Lipoprotein</keyword>
<comment type="caution">
    <text evidence="12">The sequence shown here is derived from an EMBL/GenBank/DDBJ whole genome shotgun (WGS) entry which is preliminary data.</text>
</comment>
<dbReference type="InterPro" id="IPR039859">
    <property type="entry name" value="PFA4/ZDH16/20/ERF2-like"/>
</dbReference>
<sequence>MVVKVGTRLDAGRCKRGAYETRSRLWWSGRALTGPDYWNAVGTLVGMLLPLGLYYGICVAWLCVYWTPAGWVVLAVSLPLSITVLVSFVLATSDDPGIIPKQSVAPPSMQGNEHVMREQTVLINDTQVVVKYCETCRHWRPPRAIHCNVCNNCVERFDHHCPWLGNCVGRRNYRSFFIFVSSTTVMLMLAIAMSAVQLVENTRRFQRIMPELSSGEAFREALGFWGSGALLVLMLYCFLGLAFAGGLTGFHLYLMWRNLTTNEFVKHTYGKHNETNPFPERGPYAIWVRVTERKTHSKIKARYGGPDTDFDVEALVLNKLAPEKISAPIKLEHANGVQLLGADQETIVNSRGGQQAPSEIAH</sequence>
<dbReference type="GO" id="GO:0006612">
    <property type="term" value="P:protein targeting to membrane"/>
    <property type="evidence" value="ECO:0007669"/>
    <property type="project" value="TreeGrafter"/>
</dbReference>
<feature type="domain" description="Palmitoyltransferase DHHC" evidence="11">
    <location>
        <begin position="131"/>
        <end position="267"/>
    </location>
</feature>
<protein>
    <recommendedName>
        <fullName evidence="10">Palmitoyltransferase</fullName>
        <ecNumber evidence="10">2.3.1.225</ecNumber>
    </recommendedName>
</protein>
<evidence type="ECO:0000256" key="10">
    <source>
        <dbReference type="RuleBase" id="RU079119"/>
    </source>
</evidence>
<accession>A0A5J4Z766</accession>
<evidence type="ECO:0000256" key="6">
    <source>
        <dbReference type="ARBA" id="ARBA00023139"/>
    </source>
</evidence>
<feature type="transmembrane region" description="Helical" evidence="10">
    <location>
        <begin position="69"/>
        <end position="91"/>
    </location>
</feature>
<evidence type="ECO:0000256" key="4">
    <source>
        <dbReference type="ARBA" id="ARBA00022989"/>
    </source>
</evidence>
<dbReference type="Pfam" id="PF01529">
    <property type="entry name" value="DHHC"/>
    <property type="match status" value="1"/>
</dbReference>
<dbReference type="OrthoDB" id="4096362at2759"/>
<keyword evidence="6" id="KW-0564">Palmitate</keyword>
<keyword evidence="13" id="KW-1185">Reference proteome</keyword>
<dbReference type="OMA" id="PSSHDGN"/>
<reference evidence="13" key="1">
    <citation type="journal article" date="2019" name="Nat. Commun.">
        <title>Expansion of phycobilisome linker gene families in mesophilic red algae.</title>
        <authorList>
            <person name="Lee J."/>
            <person name="Kim D."/>
            <person name="Bhattacharya D."/>
            <person name="Yoon H.S."/>
        </authorList>
    </citation>
    <scope>NUCLEOTIDE SEQUENCE [LARGE SCALE GENOMIC DNA]</scope>
    <source>
        <strain evidence="13">CCMP 1328</strain>
    </source>
</reference>
<evidence type="ECO:0000313" key="12">
    <source>
        <dbReference type="EMBL" id="KAA8499175.1"/>
    </source>
</evidence>
<evidence type="ECO:0000256" key="2">
    <source>
        <dbReference type="ARBA" id="ARBA00022679"/>
    </source>
</evidence>
<evidence type="ECO:0000256" key="3">
    <source>
        <dbReference type="ARBA" id="ARBA00022692"/>
    </source>
</evidence>
<evidence type="ECO:0000256" key="5">
    <source>
        <dbReference type="ARBA" id="ARBA00023136"/>
    </source>
</evidence>
<keyword evidence="8 10" id="KW-0012">Acyltransferase</keyword>
<evidence type="ECO:0000256" key="9">
    <source>
        <dbReference type="ARBA" id="ARBA00048048"/>
    </source>
</evidence>
<feature type="transmembrane region" description="Helical" evidence="10">
    <location>
        <begin position="37"/>
        <end position="57"/>
    </location>
</feature>
<proteinExistence type="inferred from homology"/>
<keyword evidence="4 10" id="KW-1133">Transmembrane helix</keyword>
<comment type="subcellular location">
    <subcellularLocation>
        <location evidence="1">Endomembrane system</location>
        <topology evidence="1">Multi-pass membrane protein</topology>
    </subcellularLocation>
</comment>
<dbReference type="GO" id="GO:0019706">
    <property type="term" value="F:protein-cysteine S-palmitoyltransferase activity"/>
    <property type="evidence" value="ECO:0007669"/>
    <property type="project" value="UniProtKB-EC"/>
</dbReference>
<keyword evidence="2 10" id="KW-0808">Transferase</keyword>
<evidence type="ECO:0000256" key="8">
    <source>
        <dbReference type="ARBA" id="ARBA00023315"/>
    </source>
</evidence>
<evidence type="ECO:0000256" key="7">
    <source>
        <dbReference type="ARBA" id="ARBA00023288"/>
    </source>
</evidence>
<dbReference type="EMBL" id="VRMN01000001">
    <property type="protein sequence ID" value="KAA8499175.1"/>
    <property type="molecule type" value="Genomic_DNA"/>
</dbReference>
<dbReference type="PANTHER" id="PTHR22883">
    <property type="entry name" value="ZINC FINGER DHHC DOMAIN CONTAINING PROTEIN"/>
    <property type="match status" value="1"/>
</dbReference>
<dbReference type="GO" id="GO:0005783">
    <property type="term" value="C:endoplasmic reticulum"/>
    <property type="evidence" value="ECO:0007669"/>
    <property type="project" value="TreeGrafter"/>
</dbReference>
<dbReference type="Proteomes" id="UP000324585">
    <property type="component" value="Unassembled WGS sequence"/>
</dbReference>
<comment type="domain">
    <text evidence="10">The DHHC domain is required for palmitoyltransferase activity.</text>
</comment>
<evidence type="ECO:0000256" key="1">
    <source>
        <dbReference type="ARBA" id="ARBA00004127"/>
    </source>
</evidence>
<dbReference type="InterPro" id="IPR001594">
    <property type="entry name" value="Palmitoyltrfase_DHHC"/>
</dbReference>